<name>A0AAQ3SA51_VIGMU</name>
<gene>
    <name evidence="2" type="ORF">V8G54_001691</name>
</gene>
<keyword evidence="3" id="KW-1185">Reference proteome</keyword>
<accession>A0AAQ3SA51</accession>
<organism evidence="2 3">
    <name type="scientific">Vigna mungo</name>
    <name type="common">Black gram</name>
    <name type="synonym">Phaseolus mungo</name>
    <dbReference type="NCBI Taxonomy" id="3915"/>
    <lineage>
        <taxon>Eukaryota</taxon>
        <taxon>Viridiplantae</taxon>
        <taxon>Streptophyta</taxon>
        <taxon>Embryophyta</taxon>
        <taxon>Tracheophyta</taxon>
        <taxon>Spermatophyta</taxon>
        <taxon>Magnoliopsida</taxon>
        <taxon>eudicotyledons</taxon>
        <taxon>Gunneridae</taxon>
        <taxon>Pentapetalae</taxon>
        <taxon>rosids</taxon>
        <taxon>fabids</taxon>
        <taxon>Fabales</taxon>
        <taxon>Fabaceae</taxon>
        <taxon>Papilionoideae</taxon>
        <taxon>50 kb inversion clade</taxon>
        <taxon>NPAAA clade</taxon>
        <taxon>indigoferoid/millettioid clade</taxon>
        <taxon>Phaseoleae</taxon>
        <taxon>Vigna</taxon>
    </lineage>
</organism>
<dbReference type="EMBL" id="CP144700">
    <property type="protein sequence ID" value="WVZ23147.1"/>
    <property type="molecule type" value="Genomic_DNA"/>
</dbReference>
<evidence type="ECO:0000313" key="2">
    <source>
        <dbReference type="EMBL" id="WVZ23147.1"/>
    </source>
</evidence>
<dbReference type="Proteomes" id="UP001374535">
    <property type="component" value="Chromosome 1"/>
</dbReference>
<dbReference type="AlphaFoldDB" id="A0AAQ3SA51"/>
<evidence type="ECO:0000256" key="1">
    <source>
        <dbReference type="SAM" id="Phobius"/>
    </source>
</evidence>
<feature type="transmembrane region" description="Helical" evidence="1">
    <location>
        <begin position="78"/>
        <end position="102"/>
    </location>
</feature>
<feature type="transmembrane region" description="Helical" evidence="1">
    <location>
        <begin position="38"/>
        <end position="57"/>
    </location>
</feature>
<reference evidence="2 3" key="1">
    <citation type="journal article" date="2023" name="Life. Sci Alliance">
        <title>Evolutionary insights into 3D genome organization and epigenetic landscape of Vigna mungo.</title>
        <authorList>
            <person name="Junaid A."/>
            <person name="Singh B."/>
            <person name="Bhatia S."/>
        </authorList>
    </citation>
    <scope>NUCLEOTIDE SEQUENCE [LARGE SCALE GENOMIC DNA]</scope>
    <source>
        <strain evidence="2">Urdbean</strain>
    </source>
</reference>
<keyword evidence="1" id="KW-1133">Transmembrane helix</keyword>
<sequence length="120" mass="13594">MVKRLFTISLPDTLLFLTVTRAESFTVVEFSEMSSPSFIATIVAHLCFPFFLTLSFTAETDLSSSMECLRLRTCLFDLTFFCNTMPLPAIFVTISVFVHAIFPSPSSLYYFQNTVIVTFI</sequence>
<protein>
    <submittedName>
        <fullName evidence="2">Uncharacterized protein</fullName>
    </submittedName>
</protein>
<keyword evidence="1" id="KW-0472">Membrane</keyword>
<keyword evidence="1" id="KW-0812">Transmembrane</keyword>
<evidence type="ECO:0000313" key="3">
    <source>
        <dbReference type="Proteomes" id="UP001374535"/>
    </source>
</evidence>
<proteinExistence type="predicted"/>